<dbReference type="PANTHER" id="PTHR22847">
    <property type="entry name" value="WD40 REPEAT PROTEIN"/>
    <property type="match status" value="1"/>
</dbReference>
<protein>
    <recommendedName>
        <fullName evidence="4">Mitochondrial division protein 1</fullName>
    </recommendedName>
</protein>
<dbReference type="PROSITE" id="PS00678">
    <property type="entry name" value="WD_REPEATS_1"/>
    <property type="match status" value="2"/>
</dbReference>
<proteinExistence type="inferred from homology"/>
<evidence type="ECO:0000256" key="3">
    <source>
        <dbReference type="ARBA" id="ARBA00038415"/>
    </source>
</evidence>
<dbReference type="Proteomes" id="UP000286134">
    <property type="component" value="Unassembled WGS sequence"/>
</dbReference>
<comment type="similarity">
    <text evidence="3">Belongs to the WD repeat MDV1/CAF4 family.</text>
</comment>
<feature type="repeat" description="WD" evidence="6">
    <location>
        <begin position="121"/>
        <end position="162"/>
    </location>
</feature>
<dbReference type="FunFam" id="2.130.10.10:FF:000510">
    <property type="entry name" value="WD repeat protein"/>
    <property type="match status" value="1"/>
</dbReference>
<evidence type="ECO:0000313" key="9">
    <source>
        <dbReference type="EMBL" id="RKF64552.1"/>
    </source>
</evidence>
<dbReference type="PANTHER" id="PTHR22847:SF637">
    <property type="entry name" value="WD REPEAT DOMAIN 5B"/>
    <property type="match status" value="1"/>
</dbReference>
<feature type="compositionally biased region" description="Acidic residues" evidence="7">
    <location>
        <begin position="26"/>
        <end position="39"/>
    </location>
</feature>
<feature type="repeat" description="WD" evidence="6">
    <location>
        <begin position="291"/>
        <end position="332"/>
    </location>
</feature>
<reference evidence="9 10" key="1">
    <citation type="journal article" date="2018" name="BMC Genomics">
        <title>Comparative genome analyses reveal sequence features reflecting distinct modes of host-adaptation between dicot and monocot powdery mildew.</title>
        <authorList>
            <person name="Wu Y."/>
            <person name="Ma X."/>
            <person name="Pan Z."/>
            <person name="Kale S.D."/>
            <person name="Song Y."/>
            <person name="King H."/>
            <person name="Zhang Q."/>
            <person name="Presley C."/>
            <person name="Deng X."/>
            <person name="Wei C.I."/>
            <person name="Xiao S."/>
        </authorList>
    </citation>
    <scope>NUCLEOTIDE SEQUENCE [LARGE SCALE GENOMIC DNA]</scope>
    <source>
        <strain evidence="9">UMSG2</strain>
    </source>
</reference>
<dbReference type="AlphaFoldDB" id="A0A420I4I3"/>
<organism evidence="9 10">
    <name type="scientific">Erysiphe neolycopersici</name>
    <dbReference type="NCBI Taxonomy" id="212602"/>
    <lineage>
        <taxon>Eukaryota</taxon>
        <taxon>Fungi</taxon>
        <taxon>Dikarya</taxon>
        <taxon>Ascomycota</taxon>
        <taxon>Pezizomycotina</taxon>
        <taxon>Leotiomycetes</taxon>
        <taxon>Erysiphales</taxon>
        <taxon>Erysiphaceae</taxon>
        <taxon>Erysiphe</taxon>
    </lineage>
</organism>
<dbReference type="Gene3D" id="2.130.10.10">
    <property type="entry name" value="YVTN repeat-like/Quinoprotein amine dehydrogenase"/>
    <property type="match status" value="1"/>
</dbReference>
<dbReference type="PROSITE" id="PS50294">
    <property type="entry name" value="WD_REPEATS_REGION"/>
    <property type="match status" value="6"/>
</dbReference>
<name>A0A420I4I3_9PEZI</name>
<feature type="compositionally biased region" description="Polar residues" evidence="7">
    <location>
        <begin position="1"/>
        <end position="12"/>
    </location>
</feature>
<evidence type="ECO:0000256" key="2">
    <source>
        <dbReference type="ARBA" id="ARBA00022737"/>
    </source>
</evidence>
<feature type="compositionally biased region" description="Basic and acidic residues" evidence="7">
    <location>
        <begin position="52"/>
        <end position="70"/>
    </location>
</feature>
<sequence length="429" mass="47977">MSDTDSPSSQRLNEYHNGDKSPGYHDEDEDDNDDDGDDDDNRKQLHTLDNSNNEHEDHTRHNSITDESSRHSQRSHSSMDIDDALDQSNNCQTHRLSRSPSALSLGDQNLVKPNYRIKFTLKGHRGPVSQVRFSPDGRWIASCSADATVKVWDSMTGKHMRTMEGHLAGISAISWSPDSNTIASGSDDKLIRLWHRATGKPYPVPLRGHHNYVYSLCFSPKGNILASGSYDEAVFIWDLRARKILRSLPAHSDPIGSVNFIHDGTLICSCSTDGLIRVWETSSGQCLRTLVHEDNAPVTNVCFSPNGRYILAWTLDSCIRLWDYVLGTCLKTYQGHENRKYSLGGAFGVSGKESFIVSGSEDGNTILWDVKTKVVVQRLLAHDGVVCWVDTYPETNMIASGGMDRNIHIWVDVNGDQENFDNLNDLKIE</sequence>
<dbReference type="InterPro" id="IPR015943">
    <property type="entry name" value="WD40/YVTN_repeat-like_dom_sf"/>
</dbReference>
<dbReference type="EMBL" id="MCFK01001822">
    <property type="protein sequence ID" value="RKF64552.1"/>
    <property type="molecule type" value="Genomic_DNA"/>
</dbReference>
<dbReference type="InterPro" id="IPR001680">
    <property type="entry name" value="WD40_rpt"/>
</dbReference>
<comment type="function">
    <text evidence="5">Involved in mitochondrial fission. Acts as an adapter protein required to form mitochondrial fission complexes. Formation of these complexes is required to promote constriction and fission of the mitochondrial compartment at a late step in mitochondrial division.</text>
</comment>
<dbReference type="PROSITE" id="PS50082">
    <property type="entry name" value="WD_REPEATS_2"/>
    <property type="match status" value="7"/>
</dbReference>
<evidence type="ECO:0000256" key="1">
    <source>
        <dbReference type="ARBA" id="ARBA00022574"/>
    </source>
</evidence>
<feature type="repeat" description="WD" evidence="6">
    <location>
        <begin position="163"/>
        <end position="204"/>
    </location>
</feature>
<accession>A0A420I4I3</accession>
<dbReference type="CDD" id="cd00200">
    <property type="entry name" value="WD40"/>
    <property type="match status" value="1"/>
</dbReference>
<comment type="caution">
    <text evidence="9">The sequence shown here is derived from an EMBL/GenBank/DDBJ whole genome shotgun (WGS) entry which is preliminary data.</text>
</comment>
<evidence type="ECO:0000256" key="6">
    <source>
        <dbReference type="PROSITE-ProRule" id="PRU00221"/>
    </source>
</evidence>
<dbReference type="SMART" id="SM00320">
    <property type="entry name" value="WD40"/>
    <property type="match status" value="7"/>
</dbReference>
<dbReference type="GO" id="GO:0042393">
    <property type="term" value="F:histone binding"/>
    <property type="evidence" value="ECO:0007669"/>
    <property type="project" value="TreeGrafter"/>
</dbReference>
<evidence type="ECO:0000256" key="5">
    <source>
        <dbReference type="ARBA" id="ARBA00043913"/>
    </source>
</evidence>
<dbReference type="STRING" id="212602.A0A420I4I3"/>
<dbReference type="OrthoDB" id="674604at2759"/>
<keyword evidence="10" id="KW-1185">Reference proteome</keyword>
<feature type="repeat" description="WD" evidence="6">
    <location>
        <begin position="206"/>
        <end position="247"/>
    </location>
</feature>
<feature type="repeat" description="WD" evidence="6">
    <location>
        <begin position="379"/>
        <end position="410"/>
    </location>
</feature>
<evidence type="ECO:0000259" key="8">
    <source>
        <dbReference type="Pfam" id="PF25175"/>
    </source>
</evidence>
<feature type="repeat" description="WD" evidence="6">
    <location>
        <begin position="354"/>
        <end position="378"/>
    </location>
</feature>
<dbReference type="InterPro" id="IPR019775">
    <property type="entry name" value="WD40_repeat_CS"/>
</dbReference>
<dbReference type="GO" id="GO:0048188">
    <property type="term" value="C:Set1C/COMPASS complex"/>
    <property type="evidence" value="ECO:0007669"/>
    <property type="project" value="TreeGrafter"/>
</dbReference>
<dbReference type="InterPro" id="IPR036322">
    <property type="entry name" value="WD40_repeat_dom_sf"/>
</dbReference>
<keyword evidence="1 6" id="KW-0853">WD repeat</keyword>
<evidence type="ECO:0000256" key="4">
    <source>
        <dbReference type="ARBA" id="ARBA00039789"/>
    </source>
</evidence>
<dbReference type="InterPro" id="IPR020472">
    <property type="entry name" value="WD40_PAC1"/>
</dbReference>
<evidence type="ECO:0000313" key="10">
    <source>
        <dbReference type="Proteomes" id="UP000286134"/>
    </source>
</evidence>
<dbReference type="PRINTS" id="PR00320">
    <property type="entry name" value="GPROTEINBRPT"/>
</dbReference>
<evidence type="ECO:0000256" key="7">
    <source>
        <dbReference type="SAM" id="MobiDB-lite"/>
    </source>
</evidence>
<keyword evidence="2" id="KW-0677">Repeat</keyword>
<feature type="repeat" description="WD" evidence="6">
    <location>
        <begin position="248"/>
        <end position="289"/>
    </location>
</feature>
<dbReference type="SUPFAM" id="SSF50978">
    <property type="entry name" value="WD40 repeat-like"/>
    <property type="match status" value="1"/>
</dbReference>
<feature type="region of interest" description="Disordered" evidence="7">
    <location>
        <begin position="1"/>
        <end position="85"/>
    </location>
</feature>
<dbReference type="InterPro" id="IPR059122">
    <property type="entry name" value="Beta-prop_WDR5-like"/>
</dbReference>
<feature type="compositionally biased region" description="Basic and acidic residues" evidence="7">
    <location>
        <begin position="13"/>
        <end position="25"/>
    </location>
</feature>
<dbReference type="Pfam" id="PF25175">
    <property type="entry name" value="Beta-prop_WDR5"/>
    <property type="match status" value="1"/>
</dbReference>
<gene>
    <name evidence="9" type="ORF">OnM2_018057</name>
</gene>
<feature type="domain" description="WDR5-like beta-propeller" evidence="8">
    <location>
        <begin position="120"/>
        <end position="410"/>
    </location>
</feature>